<feature type="transmembrane region" description="Helical" evidence="1">
    <location>
        <begin position="57"/>
        <end position="72"/>
    </location>
</feature>
<feature type="transmembrane region" description="Helical" evidence="1">
    <location>
        <begin position="7"/>
        <end position="27"/>
    </location>
</feature>
<evidence type="ECO:0008006" key="4">
    <source>
        <dbReference type="Google" id="ProtNLM"/>
    </source>
</evidence>
<feature type="transmembrane region" description="Helical" evidence="1">
    <location>
        <begin position="139"/>
        <end position="162"/>
    </location>
</feature>
<keyword evidence="3" id="KW-1185">Reference proteome</keyword>
<protein>
    <recommendedName>
        <fullName evidence="4">DUF2232 domain-containing protein</fullName>
    </recommendedName>
</protein>
<proteinExistence type="predicted"/>
<reference evidence="2" key="1">
    <citation type="thesis" date="2015" institute="Rutgers" country="The State University of New Jersey, 14 College Farm Rd., New Brunswick, NJ, USA">
        <title>Ammonia toxicity in bacteria and its implications for treatment of and resource recovery from highly nitrogenous organic wastes.</title>
        <authorList>
            <person name="Luther A.K."/>
        </authorList>
    </citation>
    <scope>NUCLEOTIDE SEQUENCE</scope>
    <source>
        <strain evidence="2">RT-10B</strain>
    </source>
</reference>
<feature type="transmembrane region" description="Helical" evidence="1">
    <location>
        <begin position="78"/>
        <end position="95"/>
    </location>
</feature>
<comment type="caution">
    <text evidence="2">The sequence shown here is derived from an EMBL/GenBank/DDBJ whole genome shotgun (WGS) entry which is preliminary data.</text>
</comment>
<gene>
    <name evidence="2" type="ORF">UF10_01005</name>
</gene>
<sequence>MLLNNKARAISFSGVLLAFNCLVFILINIIPSNTIFLMALASLFPSIIVIELGIKYSFIYSLASIILAFFIISNKGHFFTYCFLFSIYALSKALIEKNIEKRYLQYIVKLIYASISFSLIYYFYSLFLDYKAINADNFVMLLLVLALLFIFLLYDYFFTLFIKYYHEKIRYKIIKK</sequence>
<dbReference type="EMBL" id="JYGE01000002">
    <property type="protein sequence ID" value="PSJ32018.1"/>
    <property type="molecule type" value="Genomic_DNA"/>
</dbReference>
<feature type="transmembrane region" description="Helical" evidence="1">
    <location>
        <begin position="33"/>
        <end position="50"/>
    </location>
</feature>
<organism evidence="2 3">
    <name type="scientific">Peptostreptococcus russellii</name>
    <dbReference type="NCBI Taxonomy" id="215200"/>
    <lineage>
        <taxon>Bacteria</taxon>
        <taxon>Bacillati</taxon>
        <taxon>Bacillota</taxon>
        <taxon>Clostridia</taxon>
        <taxon>Peptostreptococcales</taxon>
        <taxon>Peptostreptococcaceae</taxon>
        <taxon>Peptostreptococcus</taxon>
    </lineage>
</organism>
<evidence type="ECO:0000313" key="3">
    <source>
        <dbReference type="Proteomes" id="UP000241434"/>
    </source>
</evidence>
<evidence type="ECO:0000313" key="2">
    <source>
        <dbReference type="EMBL" id="PSJ32018.1"/>
    </source>
</evidence>
<feature type="transmembrane region" description="Helical" evidence="1">
    <location>
        <begin position="107"/>
        <end position="127"/>
    </location>
</feature>
<keyword evidence="1" id="KW-1133">Transmembrane helix</keyword>
<dbReference type="Proteomes" id="UP000241434">
    <property type="component" value="Unassembled WGS sequence"/>
</dbReference>
<dbReference type="AlphaFoldDB" id="A0A2P7Q228"/>
<keyword evidence="1" id="KW-0812">Transmembrane</keyword>
<accession>A0A2P7Q228</accession>
<evidence type="ECO:0000256" key="1">
    <source>
        <dbReference type="SAM" id="Phobius"/>
    </source>
</evidence>
<name>A0A2P7Q228_9FIRM</name>
<keyword evidence="1" id="KW-0472">Membrane</keyword>